<feature type="transmembrane region" description="Helical" evidence="1">
    <location>
        <begin position="133"/>
        <end position="156"/>
    </location>
</feature>
<dbReference type="AlphaFoldDB" id="A0A9W6WRT7"/>
<protein>
    <submittedName>
        <fullName evidence="3">Unnamed protein product</fullName>
    </submittedName>
</protein>
<gene>
    <name evidence="3" type="ORF">Plil01_000411100</name>
</gene>
<keyword evidence="1" id="KW-1133">Transmembrane helix</keyword>
<keyword evidence="4" id="KW-1185">Reference proteome</keyword>
<reference evidence="3" key="1">
    <citation type="submission" date="2023-04" db="EMBL/GenBank/DDBJ databases">
        <title>Phytophthora lilii NBRC 32176.</title>
        <authorList>
            <person name="Ichikawa N."/>
            <person name="Sato H."/>
            <person name="Tonouchi N."/>
        </authorList>
    </citation>
    <scope>NUCLEOTIDE SEQUENCE</scope>
    <source>
        <strain evidence="3">NBRC 32176</strain>
    </source>
</reference>
<dbReference type="Gene3D" id="1.10.3730.20">
    <property type="match status" value="1"/>
</dbReference>
<evidence type="ECO:0000313" key="4">
    <source>
        <dbReference type="Proteomes" id="UP001165083"/>
    </source>
</evidence>
<proteinExistence type="predicted"/>
<comment type="caution">
    <text evidence="3">The sequence shown here is derived from an EMBL/GenBank/DDBJ whole genome shotgun (WGS) entry which is preliminary data.</text>
</comment>
<keyword evidence="1" id="KW-0472">Membrane</keyword>
<feature type="transmembrane region" description="Helical" evidence="1">
    <location>
        <begin position="71"/>
        <end position="94"/>
    </location>
</feature>
<dbReference type="PANTHER" id="PTHR19346:SF4">
    <property type="entry name" value="SUGAR PHOSPHATE TRANSPORTER DOMAIN-CONTAINING PROTEIN"/>
    <property type="match status" value="1"/>
</dbReference>
<dbReference type="EMBL" id="BSXW01000166">
    <property type="protein sequence ID" value="GMF13660.1"/>
    <property type="molecule type" value="Genomic_DNA"/>
</dbReference>
<organism evidence="3 4">
    <name type="scientific">Phytophthora lilii</name>
    <dbReference type="NCBI Taxonomy" id="2077276"/>
    <lineage>
        <taxon>Eukaryota</taxon>
        <taxon>Sar</taxon>
        <taxon>Stramenopiles</taxon>
        <taxon>Oomycota</taxon>
        <taxon>Peronosporomycetes</taxon>
        <taxon>Peronosporales</taxon>
        <taxon>Peronosporaceae</taxon>
        <taxon>Phytophthora</taxon>
    </lineage>
</organism>
<dbReference type="InterPro" id="IPR026505">
    <property type="entry name" value="Solute_c_fam_35_mem_F3/F4"/>
</dbReference>
<dbReference type="InterPro" id="IPR000620">
    <property type="entry name" value="EamA_dom"/>
</dbReference>
<dbReference type="PANTHER" id="PTHR19346">
    <property type="entry name" value="SUGAR PHOSPHATE TRANSPORTER DOMAIN-CONTAINING PROTEIN"/>
    <property type="match status" value="1"/>
</dbReference>
<feature type="transmembrane region" description="Helical" evidence="1">
    <location>
        <begin position="168"/>
        <end position="190"/>
    </location>
</feature>
<evidence type="ECO:0000256" key="1">
    <source>
        <dbReference type="SAM" id="Phobius"/>
    </source>
</evidence>
<dbReference type="GO" id="GO:0016020">
    <property type="term" value="C:membrane"/>
    <property type="evidence" value="ECO:0007669"/>
    <property type="project" value="InterPro"/>
</dbReference>
<keyword evidence="1" id="KW-0812">Transmembrane</keyword>
<sequence>MLTWSLQGIVLPLIVAYHWIAGGDRYAGFDAVEVLKRHSVIPFTKLCWISAWLSVFYLFADYFWYAALANVSVTAGTAIFNCSPLFVYCFSVCFLHERPSFGKICGVFTSFVGVTMVVMFQDGSDAEDIASTSLVAGLLVVISAALYGGYEVALRLAVGEDITDTSTLLTMTGLCGLFTVPLWVIGSVALAYSPFSSLQEPLGFPVTGDGVFLLLLSGLMAVVFNIFLPLSLCWTSPLETSVGVMLTIPLSGVIDTLLHHTAFSWQCIVGSALVMGGFGILEYNNNMPEVPLHNEQGAAAQVV</sequence>
<dbReference type="Proteomes" id="UP001165083">
    <property type="component" value="Unassembled WGS sequence"/>
</dbReference>
<name>A0A9W6WRT7_9STRA</name>
<dbReference type="SUPFAM" id="SSF103481">
    <property type="entry name" value="Multidrug resistance efflux transporter EmrE"/>
    <property type="match status" value="1"/>
</dbReference>
<feature type="domain" description="EamA" evidence="2">
    <location>
        <begin position="42"/>
        <end position="118"/>
    </location>
</feature>
<feature type="transmembrane region" description="Helical" evidence="1">
    <location>
        <begin position="46"/>
        <end position="65"/>
    </location>
</feature>
<evidence type="ECO:0000313" key="3">
    <source>
        <dbReference type="EMBL" id="GMF13660.1"/>
    </source>
</evidence>
<feature type="transmembrane region" description="Helical" evidence="1">
    <location>
        <begin position="210"/>
        <end position="228"/>
    </location>
</feature>
<feature type="transmembrane region" description="Helical" evidence="1">
    <location>
        <begin position="101"/>
        <end position="121"/>
    </location>
</feature>
<dbReference type="Pfam" id="PF00892">
    <property type="entry name" value="EamA"/>
    <property type="match status" value="1"/>
</dbReference>
<dbReference type="OrthoDB" id="10062838at2759"/>
<accession>A0A9W6WRT7</accession>
<dbReference type="InterPro" id="IPR037185">
    <property type="entry name" value="EmrE-like"/>
</dbReference>
<evidence type="ECO:0000259" key="2">
    <source>
        <dbReference type="Pfam" id="PF00892"/>
    </source>
</evidence>